<dbReference type="InterPro" id="IPR009695">
    <property type="entry name" value="Diacylglyc_glucosyltr_N"/>
</dbReference>
<reference evidence="7" key="1">
    <citation type="journal article" date="2017" name="Genome Announc.">
        <title>High-Quality Whole-Genome Sequences of the Oligo-Mouse-Microbiota Bacterial Community.</title>
        <authorList>
            <person name="Garzetti D."/>
            <person name="Brugiroux S."/>
            <person name="Bunk B."/>
            <person name="Pukall R."/>
            <person name="McCoy K.D."/>
            <person name="Macpherson A.J."/>
            <person name="Stecher B."/>
        </authorList>
    </citation>
    <scope>NUCLEOTIDE SEQUENCE</scope>
    <source>
        <strain evidence="7">KB18</strain>
    </source>
</reference>
<dbReference type="Proteomes" id="UP000196710">
    <property type="component" value="Chromosome"/>
</dbReference>
<dbReference type="AlphaFoldDB" id="A0A1Z2XLY4"/>
<comment type="similarity">
    <text evidence="2">Belongs to the glycosyltransferase 28 family.</text>
</comment>
<evidence type="ECO:0000259" key="6">
    <source>
        <dbReference type="Pfam" id="PF06925"/>
    </source>
</evidence>
<evidence type="ECO:0000256" key="1">
    <source>
        <dbReference type="ARBA" id="ARBA00004370"/>
    </source>
</evidence>
<feature type="domain" description="Glycosyl transferase family 28 C-terminal" evidence="5">
    <location>
        <begin position="203"/>
        <end position="348"/>
    </location>
</feature>
<reference evidence="9" key="2">
    <citation type="submission" date="2017-05" db="EMBL/GenBank/DDBJ databases">
        <title>Improved OligoMM genomes.</title>
        <authorList>
            <person name="Garzetti D."/>
        </authorList>
    </citation>
    <scope>NUCLEOTIDE SEQUENCE [LARGE SCALE GENOMIC DNA]</scope>
    <source>
        <strain evidence="9">KB18</strain>
    </source>
</reference>
<keyword evidence="3" id="KW-0328">Glycosyltransferase</keyword>
<evidence type="ECO:0000256" key="4">
    <source>
        <dbReference type="ARBA" id="ARBA00022679"/>
    </source>
</evidence>
<dbReference type="SUPFAM" id="SSF53756">
    <property type="entry name" value="UDP-Glycosyltransferase/glycogen phosphorylase"/>
    <property type="match status" value="1"/>
</dbReference>
<proteinExistence type="inferred from homology"/>
<evidence type="ECO:0000313" key="8">
    <source>
        <dbReference type="EMBL" id="QQR28739.1"/>
    </source>
</evidence>
<dbReference type="PANTHER" id="PTHR43025">
    <property type="entry name" value="MONOGALACTOSYLDIACYLGLYCEROL SYNTHASE"/>
    <property type="match status" value="1"/>
</dbReference>
<keyword evidence="4" id="KW-0808">Transferase</keyword>
<dbReference type="EMBL" id="CP065321">
    <property type="protein sequence ID" value="QQR28739.1"/>
    <property type="molecule type" value="Genomic_DNA"/>
</dbReference>
<accession>A0A1Z2XLY4</accession>
<dbReference type="EMBL" id="CP021422">
    <property type="protein sequence ID" value="ASB39450.1"/>
    <property type="molecule type" value="Genomic_DNA"/>
</dbReference>
<protein>
    <submittedName>
        <fullName evidence="7">Galactosyldiacylglycerol synthase</fullName>
    </submittedName>
    <submittedName>
        <fullName evidence="8">Glycosyltransferase</fullName>
    </submittedName>
</protein>
<dbReference type="Pfam" id="PF06925">
    <property type="entry name" value="MGDG_synth"/>
    <property type="match status" value="1"/>
</dbReference>
<dbReference type="InterPro" id="IPR007235">
    <property type="entry name" value="Glyco_trans_28_C"/>
</dbReference>
<dbReference type="GO" id="GO:0016020">
    <property type="term" value="C:membrane"/>
    <property type="evidence" value="ECO:0007669"/>
    <property type="project" value="UniProtKB-SubCell"/>
</dbReference>
<feature type="domain" description="Diacylglycerol glucosyltransferase N-terminal" evidence="6">
    <location>
        <begin position="14"/>
        <end position="178"/>
    </location>
</feature>
<dbReference type="GO" id="GO:0009247">
    <property type="term" value="P:glycolipid biosynthetic process"/>
    <property type="evidence" value="ECO:0007669"/>
    <property type="project" value="InterPro"/>
</dbReference>
<evidence type="ECO:0000313" key="9">
    <source>
        <dbReference type="Proteomes" id="UP000196710"/>
    </source>
</evidence>
<dbReference type="RefSeq" id="WP_066536589.1">
    <property type="nucleotide sequence ID" value="NZ_CAJTCQ010000002.1"/>
</dbReference>
<evidence type="ECO:0000313" key="7">
    <source>
        <dbReference type="EMBL" id="ASB39450.1"/>
    </source>
</evidence>
<dbReference type="PANTHER" id="PTHR43025:SF3">
    <property type="entry name" value="MONOGALACTOSYLDIACYLGLYCEROL SYNTHASE 1, CHLOROPLASTIC"/>
    <property type="match status" value="1"/>
</dbReference>
<evidence type="ECO:0000256" key="3">
    <source>
        <dbReference type="ARBA" id="ARBA00022676"/>
    </source>
</evidence>
<sequence>MKIMLLTAATGGGHIRAANAIEQYIRENTRWEVENVDCLKAVGKLLDKTVCDSYLFMAKKAPMLFGRLYKRTNKENVISHLVPKLSGLFSNLLYPTIEGSRPDVIITTHPFATEMVAALKADGLVSAPLICIITDYGAHRAYIADEVDSYVVASDDMIPELMEFGVPKNKIHPFGIPVHGVFFDRQDQGMLLRQLGLDPELPTLLFMAGSFGVSNIIRLYRDLAATEVKMQIIVITGRNQKLYEAFEKEIGDKSPLPTRLFYFTDEVEKYMHAADLLVTKPGGLTVSEALACNLPMAVFDAIPGQEEDNANFLKTHDMCVRIEKDGNFAGEISRLLQEKKHLQAMRENCAGFDKSQSIPNMLELIRRLTPAGARS</sequence>
<evidence type="ECO:0000313" key="10">
    <source>
        <dbReference type="Proteomes" id="UP000596035"/>
    </source>
</evidence>
<dbReference type="InterPro" id="IPR050519">
    <property type="entry name" value="Glycosyltransf_28_UgtP"/>
</dbReference>
<comment type="subcellular location">
    <subcellularLocation>
        <location evidence="1">Membrane</location>
    </subcellularLocation>
</comment>
<organism evidence="8 10">
    <name type="scientific">Acutalibacter muris</name>
    <dbReference type="NCBI Taxonomy" id="1796620"/>
    <lineage>
        <taxon>Bacteria</taxon>
        <taxon>Bacillati</taxon>
        <taxon>Bacillota</taxon>
        <taxon>Clostridia</taxon>
        <taxon>Eubacteriales</taxon>
        <taxon>Acutalibacteraceae</taxon>
        <taxon>Acutalibacter</taxon>
    </lineage>
</organism>
<name>A0A1Z2XLY4_9FIRM</name>
<reference evidence="8 10" key="3">
    <citation type="submission" date="2020-11" db="EMBL/GenBank/DDBJ databases">
        <title>Closed and high quality bacterial genomes of the OMM12 community.</title>
        <authorList>
            <person name="Marbouty M."/>
            <person name="Lamy-Besnier Q."/>
            <person name="Debarbieux L."/>
            <person name="Koszul R."/>
        </authorList>
    </citation>
    <scope>NUCLEOTIDE SEQUENCE [LARGE SCALE GENOMIC DNA]</scope>
    <source>
        <strain evidence="8 10">KB18</strain>
    </source>
</reference>
<dbReference type="Pfam" id="PF04101">
    <property type="entry name" value="Glyco_tran_28_C"/>
    <property type="match status" value="1"/>
</dbReference>
<gene>
    <name evidence="7" type="ORF">ADH66_01545</name>
    <name evidence="8" type="ORF">I5Q82_11560</name>
</gene>
<dbReference type="Gene3D" id="3.40.50.2000">
    <property type="entry name" value="Glycogen Phosphorylase B"/>
    <property type="match status" value="1"/>
</dbReference>
<dbReference type="GO" id="GO:0016758">
    <property type="term" value="F:hexosyltransferase activity"/>
    <property type="evidence" value="ECO:0007669"/>
    <property type="project" value="InterPro"/>
</dbReference>
<dbReference type="Proteomes" id="UP000596035">
    <property type="component" value="Chromosome"/>
</dbReference>
<keyword evidence="9" id="KW-1185">Reference proteome</keyword>
<dbReference type="KEGG" id="amur:ADH66_01545"/>
<evidence type="ECO:0000256" key="2">
    <source>
        <dbReference type="ARBA" id="ARBA00006962"/>
    </source>
</evidence>
<evidence type="ECO:0000259" key="5">
    <source>
        <dbReference type="Pfam" id="PF04101"/>
    </source>
</evidence>